<gene>
    <name evidence="3" type="ORF">SMACR_08206</name>
</gene>
<feature type="signal peptide" evidence="1">
    <location>
        <begin position="1"/>
        <end position="20"/>
    </location>
</feature>
<comment type="caution">
    <text evidence="3">The sequence shown here is derived from an EMBL/GenBank/DDBJ whole genome shotgun (WGS) entry which is preliminary data.</text>
</comment>
<evidence type="ECO:0000313" key="4">
    <source>
        <dbReference type="Proteomes" id="UP000433876"/>
    </source>
</evidence>
<feature type="chain" id="PRO_5035722445" description="Pyrroloquinoline quinone-dependent pyranose dehydrogenase beta-propeller domain-containing protein" evidence="1">
    <location>
        <begin position="21"/>
        <end position="438"/>
    </location>
</feature>
<name>A0A8S8ZFT2_SORMA</name>
<protein>
    <recommendedName>
        <fullName evidence="2">Pyrroloquinoline quinone-dependent pyranose dehydrogenase beta-propeller domain-containing protein</fullName>
    </recommendedName>
</protein>
<evidence type="ECO:0000256" key="1">
    <source>
        <dbReference type="SAM" id="SignalP"/>
    </source>
</evidence>
<proteinExistence type="predicted"/>
<dbReference type="InterPro" id="IPR011041">
    <property type="entry name" value="Quinoprot_gluc/sorb_DH_b-prop"/>
</dbReference>
<dbReference type="InterPro" id="IPR054539">
    <property type="entry name" value="Beta-prop_PDH"/>
</dbReference>
<dbReference type="Proteomes" id="UP000433876">
    <property type="component" value="Unassembled WGS sequence"/>
</dbReference>
<feature type="domain" description="Pyrroloquinoline quinone-dependent pyranose dehydrogenase beta-propeller" evidence="2">
    <location>
        <begin position="42"/>
        <end position="435"/>
    </location>
</feature>
<sequence length="438" mass="47379">MRLFSLFAMAAALLGADVHAEVVKLPLPKSCSGVPNMRYQYTVNSGWTVMKIAGSLKQVRTVIWDTEGNMLVQQNTRGVSVHTFGADGCVNSTNMLISGGGLNHGLDLTPDGKTLYASSETTLYSWAYDALTRKVSNQKTIVKGMSTGVHSSRAVKVVPGQPNLVLLQVGSNSNFDMASQQPSTGRACIKVFDTNNVPSGGYNYNTQGEMFGYGLRNEIGFVPDPNGVFWGVENSGDDFTRTENGQRKDIHTNNPAEKLNNLGDPRTVRNAWYGYPTCFSVWDPSSFTNGLKTGQHFVTAPNSSYNDATCNGKAIAPRLTFQAHSAPIWNTFDTDAKNMYITFHGSWNRQPPTGFKVVQVPFTRLADGSYDPVAPADSRTGYTDIFSATNPGSCTANGLTQSSCFRLTAASWDPAGRGLFVGSDNSAEGEIYILSPKS</sequence>
<accession>A0A8S8ZFT2</accession>
<dbReference type="AlphaFoldDB" id="A0A8S8ZFT2"/>
<dbReference type="Gene3D" id="2.120.10.30">
    <property type="entry name" value="TolB, C-terminal domain"/>
    <property type="match status" value="1"/>
</dbReference>
<dbReference type="VEuPathDB" id="FungiDB:SMAC_08206"/>
<keyword evidence="1" id="KW-0732">Signal</keyword>
<reference evidence="3 4" key="1">
    <citation type="submission" date="2017-07" db="EMBL/GenBank/DDBJ databases">
        <title>Genome sequence of the Sordaria macrospora wild type strain R19027.</title>
        <authorList>
            <person name="Nowrousian M."/>
            <person name="Teichert I."/>
            <person name="Kueck U."/>
        </authorList>
    </citation>
    <scope>NUCLEOTIDE SEQUENCE [LARGE SCALE GENOMIC DNA]</scope>
    <source>
        <strain evidence="3 4">R19027</strain>
        <tissue evidence="3">Mycelium</tissue>
    </source>
</reference>
<dbReference type="InterPro" id="IPR011042">
    <property type="entry name" value="6-blade_b-propeller_TolB-like"/>
</dbReference>
<evidence type="ECO:0000259" key="2">
    <source>
        <dbReference type="Pfam" id="PF22807"/>
    </source>
</evidence>
<evidence type="ECO:0000313" key="3">
    <source>
        <dbReference type="EMBL" id="KAA8624133.1"/>
    </source>
</evidence>
<dbReference type="EMBL" id="NMPR01000256">
    <property type="protein sequence ID" value="KAA8624133.1"/>
    <property type="molecule type" value="Genomic_DNA"/>
</dbReference>
<organism evidence="3 4">
    <name type="scientific">Sordaria macrospora</name>
    <dbReference type="NCBI Taxonomy" id="5147"/>
    <lineage>
        <taxon>Eukaryota</taxon>
        <taxon>Fungi</taxon>
        <taxon>Dikarya</taxon>
        <taxon>Ascomycota</taxon>
        <taxon>Pezizomycotina</taxon>
        <taxon>Sordariomycetes</taxon>
        <taxon>Sordariomycetidae</taxon>
        <taxon>Sordariales</taxon>
        <taxon>Sordariaceae</taxon>
        <taxon>Sordaria</taxon>
    </lineage>
</organism>
<dbReference type="SUPFAM" id="SSF50952">
    <property type="entry name" value="Soluble quinoprotein glucose dehydrogenase"/>
    <property type="match status" value="1"/>
</dbReference>
<dbReference type="Pfam" id="PF22807">
    <property type="entry name" value="TrAA12"/>
    <property type="match status" value="1"/>
</dbReference>